<dbReference type="FunFam" id="3.30.1320.10:FF:000004">
    <property type="entry name" value="28S ribosomal protein S16, mitochondrial"/>
    <property type="match status" value="1"/>
</dbReference>
<evidence type="ECO:0000256" key="8">
    <source>
        <dbReference type="SAM" id="MobiDB-lite"/>
    </source>
</evidence>
<dbReference type="SUPFAM" id="SSF54565">
    <property type="entry name" value="Ribosomal protein S16"/>
    <property type="match status" value="1"/>
</dbReference>
<feature type="region of interest" description="Disordered" evidence="8">
    <location>
        <begin position="107"/>
        <end position="135"/>
    </location>
</feature>
<keyword evidence="3" id="KW-0689">Ribosomal protein</keyword>
<dbReference type="EMBL" id="VTPC01000874">
    <property type="protein sequence ID" value="KAF2904045.1"/>
    <property type="molecule type" value="Genomic_DNA"/>
</dbReference>
<dbReference type="GO" id="GO:0005763">
    <property type="term" value="C:mitochondrial small ribosomal subunit"/>
    <property type="evidence" value="ECO:0007669"/>
    <property type="project" value="TreeGrafter"/>
</dbReference>
<proteinExistence type="inferred from homology"/>
<evidence type="ECO:0000313" key="10">
    <source>
        <dbReference type="Proteomes" id="UP000801492"/>
    </source>
</evidence>
<evidence type="ECO:0000256" key="7">
    <source>
        <dbReference type="ARBA" id="ARBA00035438"/>
    </source>
</evidence>
<dbReference type="GO" id="GO:0005743">
    <property type="term" value="C:mitochondrial inner membrane"/>
    <property type="evidence" value="ECO:0007669"/>
    <property type="project" value="UniProtKB-ARBA"/>
</dbReference>
<reference evidence="9" key="1">
    <citation type="submission" date="2019-08" db="EMBL/GenBank/DDBJ databases">
        <title>The genome of the North American firefly Photinus pyralis.</title>
        <authorList>
            <consortium name="Photinus pyralis genome working group"/>
            <person name="Fallon T.R."/>
            <person name="Sander Lower S.E."/>
            <person name="Weng J.-K."/>
        </authorList>
    </citation>
    <scope>NUCLEOTIDE SEQUENCE</scope>
    <source>
        <strain evidence="9">TRF0915ILg1</strain>
        <tissue evidence="9">Whole body</tissue>
    </source>
</reference>
<dbReference type="HAMAP" id="MF_00385">
    <property type="entry name" value="Ribosomal_bS16"/>
    <property type="match status" value="1"/>
</dbReference>
<dbReference type="InterPro" id="IPR023803">
    <property type="entry name" value="Ribosomal_bS16_dom_sf"/>
</dbReference>
<feature type="compositionally biased region" description="Basic and acidic residues" evidence="8">
    <location>
        <begin position="111"/>
        <end position="127"/>
    </location>
</feature>
<dbReference type="OrthoDB" id="407221at2759"/>
<dbReference type="AlphaFoldDB" id="A0A8K0DPD0"/>
<dbReference type="GO" id="GO:0032543">
    <property type="term" value="P:mitochondrial translation"/>
    <property type="evidence" value="ECO:0007669"/>
    <property type="project" value="TreeGrafter"/>
</dbReference>
<evidence type="ECO:0000256" key="1">
    <source>
        <dbReference type="ARBA" id="ARBA00004173"/>
    </source>
</evidence>
<evidence type="ECO:0000256" key="3">
    <source>
        <dbReference type="ARBA" id="ARBA00022980"/>
    </source>
</evidence>
<evidence type="ECO:0000256" key="2">
    <source>
        <dbReference type="ARBA" id="ARBA00006668"/>
    </source>
</evidence>
<accession>A0A8K0DPD0</accession>
<keyword evidence="4" id="KW-0496">Mitochondrion</keyword>
<comment type="caution">
    <text evidence="9">The sequence shown here is derived from an EMBL/GenBank/DDBJ whole genome shotgun (WGS) entry which is preliminary data.</text>
</comment>
<dbReference type="InterPro" id="IPR000307">
    <property type="entry name" value="Ribosomal_bS16"/>
</dbReference>
<name>A0A8K0DPD0_IGNLU</name>
<comment type="similarity">
    <text evidence="2">Belongs to the bacterial ribosomal protein bS16 family.</text>
</comment>
<evidence type="ECO:0000256" key="6">
    <source>
        <dbReference type="ARBA" id="ARBA00035263"/>
    </source>
</evidence>
<evidence type="ECO:0000256" key="5">
    <source>
        <dbReference type="ARBA" id="ARBA00023274"/>
    </source>
</evidence>
<dbReference type="Proteomes" id="UP000801492">
    <property type="component" value="Unassembled WGS sequence"/>
</dbReference>
<dbReference type="PANTHER" id="PTHR12919">
    <property type="entry name" value="30S RIBOSOMAL PROTEIN S16"/>
    <property type="match status" value="1"/>
</dbReference>
<evidence type="ECO:0000313" key="9">
    <source>
        <dbReference type="EMBL" id="KAF2904045.1"/>
    </source>
</evidence>
<dbReference type="NCBIfam" id="TIGR00002">
    <property type="entry name" value="S16"/>
    <property type="match status" value="1"/>
</dbReference>
<dbReference type="Pfam" id="PF00886">
    <property type="entry name" value="Ribosomal_S16"/>
    <property type="match status" value="1"/>
</dbReference>
<organism evidence="9 10">
    <name type="scientific">Ignelater luminosus</name>
    <name type="common">Cucubano</name>
    <name type="synonym">Pyrophorus luminosus</name>
    <dbReference type="NCBI Taxonomy" id="2038154"/>
    <lineage>
        <taxon>Eukaryota</taxon>
        <taxon>Metazoa</taxon>
        <taxon>Ecdysozoa</taxon>
        <taxon>Arthropoda</taxon>
        <taxon>Hexapoda</taxon>
        <taxon>Insecta</taxon>
        <taxon>Pterygota</taxon>
        <taxon>Neoptera</taxon>
        <taxon>Endopterygota</taxon>
        <taxon>Coleoptera</taxon>
        <taxon>Polyphaga</taxon>
        <taxon>Elateriformia</taxon>
        <taxon>Elateroidea</taxon>
        <taxon>Elateridae</taxon>
        <taxon>Agrypninae</taxon>
        <taxon>Pyrophorini</taxon>
        <taxon>Ignelater</taxon>
    </lineage>
</organism>
<gene>
    <name evidence="9" type="ORF">ILUMI_02142</name>
</gene>
<protein>
    <recommendedName>
        <fullName evidence="6">Small ribosomal subunit protein bS16m</fullName>
    </recommendedName>
    <alternativeName>
        <fullName evidence="7">28S ribosomal protein S16, mitochondrial</fullName>
    </alternativeName>
</protein>
<keyword evidence="5" id="KW-0687">Ribonucleoprotein</keyword>
<sequence>MLYPSSGTGQFAANSAKIIRFVRKGCTNRPFFHIVVAERRIEQQGPAIEQLGTFDPMPNEQDEKLVSLNFERIRYWIGNGADTSKSVRRLLGLAGFYPVHPTSYITASKNRRTEEEAALKASEETKPNETSPANV</sequence>
<keyword evidence="10" id="KW-1185">Reference proteome</keyword>
<evidence type="ECO:0000256" key="4">
    <source>
        <dbReference type="ARBA" id="ARBA00023128"/>
    </source>
</evidence>
<dbReference type="Gene3D" id="3.30.1320.10">
    <property type="match status" value="1"/>
</dbReference>
<dbReference type="GO" id="GO:0003735">
    <property type="term" value="F:structural constituent of ribosome"/>
    <property type="evidence" value="ECO:0007669"/>
    <property type="project" value="InterPro"/>
</dbReference>
<comment type="subcellular location">
    <subcellularLocation>
        <location evidence="1">Mitochondrion</location>
    </subcellularLocation>
</comment>
<dbReference type="PANTHER" id="PTHR12919:SF20">
    <property type="entry name" value="SMALL RIBOSOMAL SUBUNIT PROTEIN BS16M"/>
    <property type="match status" value="1"/>
</dbReference>